<evidence type="ECO:0000313" key="3">
    <source>
        <dbReference type="Proteomes" id="UP001164286"/>
    </source>
</evidence>
<dbReference type="PANTHER" id="PTHR41814">
    <property type="entry name" value="EXPRESSED PROTEIN"/>
    <property type="match status" value="1"/>
</dbReference>
<dbReference type="Proteomes" id="UP001164286">
    <property type="component" value="Unassembled WGS sequence"/>
</dbReference>
<dbReference type="Gene3D" id="1.50.10.10">
    <property type="match status" value="1"/>
</dbReference>
<dbReference type="RefSeq" id="XP_052943939.1">
    <property type="nucleotide sequence ID" value="XM_053093703.1"/>
</dbReference>
<organism evidence="2 3">
    <name type="scientific">Dioszegia hungarica</name>
    <dbReference type="NCBI Taxonomy" id="4972"/>
    <lineage>
        <taxon>Eukaryota</taxon>
        <taxon>Fungi</taxon>
        <taxon>Dikarya</taxon>
        <taxon>Basidiomycota</taxon>
        <taxon>Agaricomycotina</taxon>
        <taxon>Tremellomycetes</taxon>
        <taxon>Tremellales</taxon>
        <taxon>Bulleribasidiaceae</taxon>
        <taxon>Dioszegia</taxon>
    </lineage>
</organism>
<dbReference type="InterPro" id="IPR010905">
    <property type="entry name" value="Glyco_hydro_88"/>
</dbReference>
<dbReference type="GO" id="GO:0005975">
    <property type="term" value="P:carbohydrate metabolic process"/>
    <property type="evidence" value="ECO:0007669"/>
    <property type="project" value="InterPro"/>
</dbReference>
<feature type="non-terminal residue" evidence="2">
    <location>
        <position position="406"/>
    </location>
</feature>
<feature type="non-terminal residue" evidence="2">
    <location>
        <position position="1"/>
    </location>
</feature>
<dbReference type="AlphaFoldDB" id="A0AA38H5N9"/>
<keyword evidence="3" id="KW-1185">Reference proteome</keyword>
<reference evidence="2" key="1">
    <citation type="journal article" date="2022" name="G3 (Bethesda)">
        <title>High quality genome of the basidiomycete yeast Dioszegia hungarica PDD-24b-2 isolated from cloud water.</title>
        <authorList>
            <person name="Jarrige D."/>
            <person name="Haridas S."/>
            <person name="Bleykasten-Grosshans C."/>
            <person name="Joly M."/>
            <person name="Nadalig T."/>
            <person name="Sancelme M."/>
            <person name="Vuilleumier S."/>
            <person name="Grigoriev I.V."/>
            <person name="Amato P."/>
            <person name="Bringel F."/>
        </authorList>
    </citation>
    <scope>NUCLEOTIDE SEQUENCE</scope>
    <source>
        <strain evidence="2">PDD-24b-2</strain>
    </source>
</reference>
<dbReference type="Pfam" id="PF07470">
    <property type="entry name" value="Glyco_hydro_88"/>
    <property type="match status" value="1"/>
</dbReference>
<dbReference type="InterPro" id="IPR012341">
    <property type="entry name" value="6hp_glycosidase-like_sf"/>
</dbReference>
<keyword evidence="1" id="KW-0378">Hydrolase</keyword>
<accession>A0AA38H5N9</accession>
<sequence length="406" mass="44322">VSLSSVSPALTINSDAYTKLTRLLPKVLTNAVAITDKSWELGALVQSLLEVYNPELTAFGYDASSFAVSIPWDAMKVAISSLYAVDWSGAPSDSKTTGDIGRFLDWSSPTPLQPRPLVGGDGALGDPAALGPSTYLLAQYAGREDVRRLLSMRSKEDYAWAVGNQMAYLSNGIKSSNGTISQREGHFELWADMGYMIPPLPAYIGLATDNIDQIRSGLNQWSLEASALLDPNDHLFRHVHYWDSRYWATGQAWMLGGAMRVIASAHTAGFATQLADQIAPIEEKMAQVFYAIFGKLDSHNLVPNYMNEPNPELSHGDTAGTALIIAAFYRYYLLYPSRINQWALDQADKAFKGVVDKIDESGWVTQVVDPDGTNGFLVYINLATPMQSPEAQAFSGMMWAARTAAG</sequence>
<name>A0AA38H5N9_9TREE</name>
<dbReference type="PANTHER" id="PTHR41814:SF1">
    <property type="entry name" value="CELLULASE"/>
    <property type="match status" value="1"/>
</dbReference>
<evidence type="ECO:0000256" key="1">
    <source>
        <dbReference type="ARBA" id="ARBA00022801"/>
    </source>
</evidence>
<proteinExistence type="predicted"/>
<evidence type="ECO:0000313" key="2">
    <source>
        <dbReference type="EMBL" id="KAI9634162.1"/>
    </source>
</evidence>
<gene>
    <name evidence="2" type="ORF">MKK02DRAFT_8291</name>
</gene>
<dbReference type="GeneID" id="77732908"/>
<dbReference type="InterPro" id="IPR008928">
    <property type="entry name" value="6-hairpin_glycosidase_sf"/>
</dbReference>
<evidence type="ECO:0008006" key="4">
    <source>
        <dbReference type="Google" id="ProtNLM"/>
    </source>
</evidence>
<dbReference type="EMBL" id="JAKWFO010000008">
    <property type="protein sequence ID" value="KAI9634162.1"/>
    <property type="molecule type" value="Genomic_DNA"/>
</dbReference>
<dbReference type="SUPFAM" id="SSF48208">
    <property type="entry name" value="Six-hairpin glycosidases"/>
    <property type="match status" value="1"/>
</dbReference>
<dbReference type="GO" id="GO:0016787">
    <property type="term" value="F:hydrolase activity"/>
    <property type="evidence" value="ECO:0007669"/>
    <property type="project" value="UniProtKB-KW"/>
</dbReference>
<comment type="caution">
    <text evidence="2">The sequence shown here is derived from an EMBL/GenBank/DDBJ whole genome shotgun (WGS) entry which is preliminary data.</text>
</comment>
<protein>
    <recommendedName>
        <fullName evidence="4">Six-hairpin glycosidase</fullName>
    </recommendedName>
</protein>